<accession>A0A8J3ZKK5</accession>
<dbReference type="Proteomes" id="UP000612585">
    <property type="component" value="Unassembled WGS sequence"/>
</dbReference>
<evidence type="ECO:0000256" key="1">
    <source>
        <dbReference type="ARBA" id="ARBA00006484"/>
    </source>
</evidence>
<comment type="similarity">
    <text evidence="1">Belongs to the short-chain dehydrogenases/reductases (SDR) family.</text>
</comment>
<organism evidence="3 4">
    <name type="scientific">Virgisporangium aurantiacum</name>
    <dbReference type="NCBI Taxonomy" id="175570"/>
    <lineage>
        <taxon>Bacteria</taxon>
        <taxon>Bacillati</taxon>
        <taxon>Actinomycetota</taxon>
        <taxon>Actinomycetes</taxon>
        <taxon>Micromonosporales</taxon>
        <taxon>Micromonosporaceae</taxon>
        <taxon>Virgisporangium</taxon>
    </lineage>
</organism>
<name>A0A8J3ZKK5_9ACTN</name>
<proteinExistence type="inferred from homology"/>
<reference evidence="3" key="1">
    <citation type="submission" date="2021-01" db="EMBL/GenBank/DDBJ databases">
        <title>Whole genome shotgun sequence of Virgisporangium aurantiacum NBRC 16421.</title>
        <authorList>
            <person name="Komaki H."/>
            <person name="Tamura T."/>
        </authorList>
    </citation>
    <scope>NUCLEOTIDE SEQUENCE</scope>
    <source>
        <strain evidence="3">NBRC 16421</strain>
    </source>
</reference>
<dbReference type="InterPro" id="IPR036291">
    <property type="entry name" value="NAD(P)-bd_dom_sf"/>
</dbReference>
<dbReference type="InterPro" id="IPR002347">
    <property type="entry name" value="SDR_fam"/>
</dbReference>
<sequence>MNGAGPRRRAALITGASGDIGAATATRLAERGTDVWLTYGSRSDTAQQVAQRCRDLGSRVEVSRLDLRQPDEILALAARIGADWGRLHVVVNNASACPYQQWHDVTVADWDAVLETNARGTFLMTSHTVPLLRAAEGDRSIVNVSSIAGQVGGIVTSVHYAASKAAILALTRSFARLLADEGIRVNAVTPGPVASAMTGAMDPDARAALARSVPLGQRFGSADEVAHTICHLASSESSFTTGATYDVNGGLRTG</sequence>
<protein>
    <submittedName>
        <fullName evidence="3">Beta-ketoacyl-ACP reductase</fullName>
    </submittedName>
</protein>
<dbReference type="InterPro" id="IPR020904">
    <property type="entry name" value="Sc_DH/Rdtase_CS"/>
</dbReference>
<dbReference type="PANTHER" id="PTHR42760:SF133">
    <property type="entry name" value="3-OXOACYL-[ACYL-CARRIER-PROTEIN] REDUCTASE"/>
    <property type="match status" value="1"/>
</dbReference>
<dbReference type="RefSeq" id="WP_204009282.1">
    <property type="nucleotide sequence ID" value="NZ_BOPG01000089.1"/>
</dbReference>
<gene>
    <name evidence="3" type="primary">fabG-2</name>
    <name evidence="3" type="ORF">Vau01_107190</name>
</gene>
<dbReference type="EMBL" id="BOPG01000089">
    <property type="protein sequence ID" value="GIJ63203.1"/>
    <property type="molecule type" value="Genomic_DNA"/>
</dbReference>
<dbReference type="Pfam" id="PF13561">
    <property type="entry name" value="adh_short_C2"/>
    <property type="match status" value="1"/>
</dbReference>
<dbReference type="GO" id="GO:0016616">
    <property type="term" value="F:oxidoreductase activity, acting on the CH-OH group of donors, NAD or NADP as acceptor"/>
    <property type="evidence" value="ECO:0007669"/>
    <property type="project" value="TreeGrafter"/>
</dbReference>
<keyword evidence="2" id="KW-0560">Oxidoreductase</keyword>
<evidence type="ECO:0000313" key="3">
    <source>
        <dbReference type="EMBL" id="GIJ63203.1"/>
    </source>
</evidence>
<dbReference type="Gene3D" id="3.40.50.720">
    <property type="entry name" value="NAD(P)-binding Rossmann-like Domain"/>
    <property type="match status" value="1"/>
</dbReference>
<evidence type="ECO:0000256" key="2">
    <source>
        <dbReference type="ARBA" id="ARBA00023002"/>
    </source>
</evidence>
<evidence type="ECO:0000313" key="4">
    <source>
        <dbReference type="Proteomes" id="UP000612585"/>
    </source>
</evidence>
<dbReference type="AlphaFoldDB" id="A0A8J3ZKK5"/>
<dbReference type="PRINTS" id="PR00081">
    <property type="entry name" value="GDHRDH"/>
</dbReference>
<dbReference type="PROSITE" id="PS00061">
    <property type="entry name" value="ADH_SHORT"/>
    <property type="match status" value="1"/>
</dbReference>
<dbReference type="SUPFAM" id="SSF51735">
    <property type="entry name" value="NAD(P)-binding Rossmann-fold domains"/>
    <property type="match status" value="1"/>
</dbReference>
<keyword evidence="4" id="KW-1185">Reference proteome</keyword>
<dbReference type="PRINTS" id="PR00080">
    <property type="entry name" value="SDRFAMILY"/>
</dbReference>
<dbReference type="FunFam" id="3.40.50.720:FF:000173">
    <property type="entry name" value="3-oxoacyl-[acyl-carrier protein] reductase"/>
    <property type="match status" value="1"/>
</dbReference>
<comment type="caution">
    <text evidence="3">The sequence shown here is derived from an EMBL/GenBank/DDBJ whole genome shotgun (WGS) entry which is preliminary data.</text>
</comment>
<dbReference type="PANTHER" id="PTHR42760">
    <property type="entry name" value="SHORT-CHAIN DEHYDROGENASES/REDUCTASES FAMILY MEMBER"/>
    <property type="match status" value="1"/>
</dbReference>